<comment type="caution">
    <text evidence="2">The sequence shown here is derived from an EMBL/GenBank/DDBJ whole genome shotgun (WGS) entry which is preliminary data.</text>
</comment>
<dbReference type="EMBL" id="JAUNZN010000023">
    <property type="protein sequence ID" value="KAK4808964.1"/>
    <property type="molecule type" value="Genomic_DNA"/>
</dbReference>
<name>A0AAN7MMD5_MYCAM</name>
<accession>A0AAN7MMD5</accession>
<protein>
    <submittedName>
        <fullName evidence="2">Uncharacterized protein</fullName>
    </submittedName>
</protein>
<feature type="region of interest" description="Disordered" evidence="1">
    <location>
        <begin position="144"/>
        <end position="163"/>
    </location>
</feature>
<evidence type="ECO:0000256" key="1">
    <source>
        <dbReference type="SAM" id="MobiDB-lite"/>
    </source>
</evidence>
<evidence type="ECO:0000313" key="3">
    <source>
        <dbReference type="Proteomes" id="UP001333110"/>
    </source>
</evidence>
<reference evidence="2 3" key="1">
    <citation type="journal article" date="2023" name="J. Hered.">
        <title>Chromosome-level genome of the wood stork (Mycteria americana) provides insight into avian chromosome evolution.</title>
        <authorList>
            <person name="Flamio R. Jr."/>
            <person name="Ramstad K.M."/>
        </authorList>
    </citation>
    <scope>NUCLEOTIDE SEQUENCE [LARGE SCALE GENOMIC DNA]</scope>
    <source>
        <strain evidence="2">JAX WOST 10</strain>
    </source>
</reference>
<dbReference type="PANTHER" id="PTHR33332">
    <property type="entry name" value="REVERSE TRANSCRIPTASE DOMAIN-CONTAINING PROTEIN"/>
    <property type="match status" value="1"/>
</dbReference>
<organism evidence="2 3">
    <name type="scientific">Mycteria americana</name>
    <name type="common">Wood stork</name>
    <dbReference type="NCBI Taxonomy" id="33587"/>
    <lineage>
        <taxon>Eukaryota</taxon>
        <taxon>Metazoa</taxon>
        <taxon>Chordata</taxon>
        <taxon>Craniata</taxon>
        <taxon>Vertebrata</taxon>
        <taxon>Euteleostomi</taxon>
        <taxon>Archelosauria</taxon>
        <taxon>Archosauria</taxon>
        <taxon>Dinosauria</taxon>
        <taxon>Saurischia</taxon>
        <taxon>Theropoda</taxon>
        <taxon>Coelurosauria</taxon>
        <taxon>Aves</taxon>
        <taxon>Neognathae</taxon>
        <taxon>Neoaves</taxon>
        <taxon>Aequornithes</taxon>
        <taxon>Ciconiiformes</taxon>
        <taxon>Ciconiidae</taxon>
        <taxon>Mycteria</taxon>
    </lineage>
</organism>
<sequence length="163" mass="18671">MSQQRAFAAKKVNAVLGCIRQSMASRSREAILPLCTPLECCVQCWAPQYRRDMDILERVQQRATQMIKGLEYLSCEEWLRQLGLFSLEKTRLRRDLINVCKYLNLVVEAILEISKKVNFEEIIIHQTGTTFLWAGSGSHVQAAHKAAETSTRLRERGPTHLPK</sequence>
<gene>
    <name evidence="2" type="ORF">QYF61_015198</name>
</gene>
<keyword evidence="3" id="KW-1185">Reference proteome</keyword>
<feature type="compositionally biased region" description="Basic and acidic residues" evidence="1">
    <location>
        <begin position="145"/>
        <end position="163"/>
    </location>
</feature>
<proteinExistence type="predicted"/>
<dbReference type="Proteomes" id="UP001333110">
    <property type="component" value="Unassembled WGS sequence"/>
</dbReference>
<dbReference type="AlphaFoldDB" id="A0AAN7MMD5"/>
<evidence type="ECO:0000313" key="2">
    <source>
        <dbReference type="EMBL" id="KAK4808964.1"/>
    </source>
</evidence>